<evidence type="ECO:0000256" key="1">
    <source>
        <dbReference type="SAM" id="SignalP"/>
    </source>
</evidence>
<dbReference type="Pfam" id="PF06707">
    <property type="entry name" value="DUF1194"/>
    <property type="match status" value="1"/>
</dbReference>
<name>A0A1F6CKW1_9BACT</name>
<dbReference type="InterPro" id="IPR036465">
    <property type="entry name" value="vWFA_dom_sf"/>
</dbReference>
<dbReference type="Proteomes" id="UP000178370">
    <property type="component" value="Unassembled WGS sequence"/>
</dbReference>
<organism evidence="2 3">
    <name type="scientific">Candidatus Kaiserbacteria bacterium RIFCSPHIGHO2_01_FULL_54_36</name>
    <dbReference type="NCBI Taxonomy" id="1798482"/>
    <lineage>
        <taxon>Bacteria</taxon>
        <taxon>Candidatus Kaiseribacteriota</taxon>
    </lineage>
</organism>
<protein>
    <recommendedName>
        <fullName evidence="4">VWFA domain-containing protein</fullName>
    </recommendedName>
</protein>
<comment type="caution">
    <text evidence="2">The sequence shown here is derived from an EMBL/GenBank/DDBJ whole genome shotgun (WGS) entry which is preliminary data.</text>
</comment>
<dbReference type="EMBL" id="MFKV01000028">
    <property type="protein sequence ID" value="OGG49667.1"/>
    <property type="molecule type" value="Genomic_DNA"/>
</dbReference>
<dbReference type="STRING" id="1798482.A2763_03230"/>
<feature type="chain" id="PRO_5009523421" description="VWFA domain-containing protein" evidence="1">
    <location>
        <begin position="23"/>
        <end position="238"/>
    </location>
</feature>
<evidence type="ECO:0000313" key="2">
    <source>
        <dbReference type="EMBL" id="OGG49667.1"/>
    </source>
</evidence>
<feature type="signal peptide" evidence="1">
    <location>
        <begin position="1"/>
        <end position="22"/>
    </location>
</feature>
<dbReference type="AlphaFoldDB" id="A0A1F6CKW1"/>
<dbReference type="InterPro" id="IPR010607">
    <property type="entry name" value="DUF1194"/>
</dbReference>
<gene>
    <name evidence="2" type="ORF">A2763_03230</name>
</gene>
<dbReference type="Gene3D" id="3.40.50.410">
    <property type="entry name" value="von Willebrand factor, type A domain"/>
    <property type="match status" value="1"/>
</dbReference>
<reference evidence="2 3" key="1">
    <citation type="journal article" date="2016" name="Nat. Commun.">
        <title>Thousands of microbial genomes shed light on interconnected biogeochemical processes in an aquifer system.</title>
        <authorList>
            <person name="Anantharaman K."/>
            <person name="Brown C.T."/>
            <person name="Hug L.A."/>
            <person name="Sharon I."/>
            <person name="Castelle C.J."/>
            <person name="Probst A.J."/>
            <person name="Thomas B.C."/>
            <person name="Singh A."/>
            <person name="Wilkins M.J."/>
            <person name="Karaoz U."/>
            <person name="Brodie E.L."/>
            <person name="Williams K.H."/>
            <person name="Hubbard S.S."/>
            <person name="Banfield J.F."/>
        </authorList>
    </citation>
    <scope>NUCLEOTIDE SEQUENCE [LARGE SCALE GENOMIC DNA]</scope>
</reference>
<evidence type="ECO:0000313" key="3">
    <source>
        <dbReference type="Proteomes" id="UP000178370"/>
    </source>
</evidence>
<sequence>MRTLLGAALCAFILAFSTVAASAQRKEEVDLLLVLAADVSGSVDPDEFALQRRGHAEALLHPRVQKAITSGMLGKIAVTYIEWSGDYQQTVIVDWTIIDGLASAQHFGAQMVEVERPRGRSTAIGAAIDFSVKRLEAAPYHAHRRTIDISADGTNTSSNLEKARSEAVAKGITINVLAILSVLPSPSFPWHTHPVGGLENYFRSHVIGGPGSFVVVAEEHRSFGEAIVKKLIAEIAMR</sequence>
<proteinExistence type="predicted"/>
<dbReference type="SUPFAM" id="SSF53300">
    <property type="entry name" value="vWA-like"/>
    <property type="match status" value="1"/>
</dbReference>
<accession>A0A1F6CKW1</accession>
<keyword evidence="1" id="KW-0732">Signal</keyword>
<evidence type="ECO:0008006" key="4">
    <source>
        <dbReference type="Google" id="ProtNLM"/>
    </source>
</evidence>